<feature type="region of interest" description="Disordered" evidence="1">
    <location>
        <begin position="399"/>
        <end position="419"/>
    </location>
</feature>
<proteinExistence type="predicted"/>
<evidence type="ECO:0000313" key="4">
    <source>
        <dbReference type="RefSeq" id="XP_022247210.1"/>
    </source>
</evidence>
<reference evidence="4" key="1">
    <citation type="submission" date="2025-08" db="UniProtKB">
        <authorList>
            <consortium name="RefSeq"/>
        </authorList>
    </citation>
    <scope>IDENTIFICATION</scope>
    <source>
        <tissue evidence="4">Muscle</tissue>
    </source>
</reference>
<dbReference type="GeneID" id="106463872"/>
<dbReference type="RefSeq" id="XP_022247210.1">
    <property type="nucleotide sequence ID" value="XM_022391502.1"/>
</dbReference>
<accession>A0ABM1SUA4</accession>
<evidence type="ECO:0000256" key="1">
    <source>
        <dbReference type="SAM" id="MobiDB-lite"/>
    </source>
</evidence>
<dbReference type="Pfam" id="PF22669">
    <property type="entry name" value="Exo_endo_phos2"/>
    <property type="match status" value="1"/>
</dbReference>
<feature type="domain" description="Inositol polyphosphate-related phosphatase" evidence="2">
    <location>
        <begin position="572"/>
        <end position="873"/>
    </location>
</feature>
<feature type="region of interest" description="Disordered" evidence="1">
    <location>
        <begin position="1"/>
        <end position="32"/>
    </location>
</feature>
<evidence type="ECO:0000313" key="3">
    <source>
        <dbReference type="Proteomes" id="UP000694941"/>
    </source>
</evidence>
<name>A0ABM1SUA4_LIMPO</name>
<dbReference type="SMART" id="SM00128">
    <property type="entry name" value="IPPc"/>
    <property type="match status" value="1"/>
</dbReference>
<dbReference type="InterPro" id="IPR000300">
    <property type="entry name" value="IPPc"/>
</dbReference>
<gene>
    <name evidence="4" type="primary">LOC106463872</name>
</gene>
<dbReference type="SUPFAM" id="SSF56219">
    <property type="entry name" value="DNase I-like"/>
    <property type="match status" value="1"/>
</dbReference>
<dbReference type="Proteomes" id="UP000694941">
    <property type="component" value="Unplaced"/>
</dbReference>
<dbReference type="PANTHER" id="PTHR47039:SF1">
    <property type="entry name" value="INOSITOL POLYPHOSPHATE 5-PHOSPHATASE E"/>
    <property type="match status" value="1"/>
</dbReference>
<organism evidence="3 4">
    <name type="scientific">Limulus polyphemus</name>
    <name type="common">Atlantic horseshoe crab</name>
    <dbReference type="NCBI Taxonomy" id="6850"/>
    <lineage>
        <taxon>Eukaryota</taxon>
        <taxon>Metazoa</taxon>
        <taxon>Ecdysozoa</taxon>
        <taxon>Arthropoda</taxon>
        <taxon>Chelicerata</taxon>
        <taxon>Merostomata</taxon>
        <taxon>Xiphosura</taxon>
        <taxon>Limulidae</taxon>
        <taxon>Limulus</taxon>
    </lineage>
</organism>
<keyword evidence="3" id="KW-1185">Reference proteome</keyword>
<dbReference type="InterPro" id="IPR036691">
    <property type="entry name" value="Endo/exonu/phosph_ase_sf"/>
</dbReference>
<protein>
    <submittedName>
        <fullName evidence="4">72 kDa inositol polyphosphate 5-phosphatase-like</fullName>
    </submittedName>
</protein>
<dbReference type="PANTHER" id="PTHR47039">
    <property type="entry name" value="INOSITOL POLYPHOSPHATE 5-PHOSPHATASE E"/>
    <property type="match status" value="1"/>
</dbReference>
<evidence type="ECO:0000259" key="2">
    <source>
        <dbReference type="SMART" id="SM00128"/>
    </source>
</evidence>
<sequence length="912" mass="102236">MMEKSGPTDNFQRRVVKTQNKKEDKFKKNVARNSVRSSRVAVVDSGEVKSEKSIGNSSLSTKASSCRKKIIKEYNANQSHHSKISGKNHMLPYSEKDQLHLSHSSVAKGICHSIEDSLHKKETKSASIIDDSQQNICLHKSKDEQKLEHTCLDEESEKSNHGHVIPRTSFCSDEEKCLSTRKNVSNLLEMTCHSKDEAIFVNTDFIIEKLKSDCLSDDTSSCLSNDSCSENCKINPDQKNKLVVSECGRMPDGNETVLSRCDSIEHLENGMKLSVCTDMETTNDISTKEALSGDLVYVNNFDNIHSHSFNLPVYNVKHVPSSTNISKMEENENKNLCFTSGKINQNLIKNYIEVEDNVGWQSCVETAQNEEMIKNVLKQVSRRLSQVCQSDLQQFTVTDSSTSQSDKTLPHINPSDSQETDCALESHTYSSKPGSASSLLDLAKKYSSKDYNSRKASSGNTSLVSDSSHSYLAKQNNVEEDLNSSKKPLKLEPLSIDKPLISKSLESLNSVLDSPELHRSHSATQSVMSSVEGVLPLISVCEARSRCYVVGTVGSQGSLLGPSELLRYFPDQKVSVFVGTWNMNGQLPPKNLDDFLLPLGVNHLPDIYAVGVQEGVQDRKEWEITLQTTLGPSHVLFHSVGLGVLYLSIFLRRDLIWFCSDPEDATYSTRPGSAVKTKGAVAVSFMFFGTSLLFINSHLTAHEKKIKERLSDYEKICLMLDLPRNLPLKSQYQSKDVTARFDSVFWCGDLNFRLTQKRDFIIKLLEERSIKNTVSCKTLLNHDQLKKAMGKGVAFRDFHEAEIMFVPSYKYSTGSSLFDSKKLRVPSYTDRVLFRHKKNNTITCLLYDIAESITTSDHKPIYALFQVCVKPGRDNIPLAAGLFNREVYLEASRRRAAALENQDRRSSVCSLM</sequence>
<dbReference type="Gene3D" id="3.60.10.10">
    <property type="entry name" value="Endonuclease/exonuclease/phosphatase"/>
    <property type="match status" value="1"/>
</dbReference>
<dbReference type="InterPro" id="IPR053321">
    <property type="entry name" value="IPP-5-Phosphatase_Type_IV"/>
</dbReference>